<feature type="region of interest" description="Disordered" evidence="1">
    <location>
        <begin position="1"/>
        <end position="41"/>
    </location>
</feature>
<dbReference type="EMBL" id="VEPZ02001739">
    <property type="protein sequence ID" value="KAE8659034.1"/>
    <property type="molecule type" value="Genomic_DNA"/>
</dbReference>
<evidence type="ECO:0000313" key="3">
    <source>
        <dbReference type="Proteomes" id="UP000436088"/>
    </source>
</evidence>
<feature type="region of interest" description="Disordered" evidence="1">
    <location>
        <begin position="126"/>
        <end position="205"/>
    </location>
</feature>
<name>A0A6A2XXE2_HIBSY</name>
<protein>
    <submittedName>
        <fullName evidence="2">Uncharacterized protein</fullName>
    </submittedName>
</protein>
<dbReference type="Proteomes" id="UP000436088">
    <property type="component" value="Unassembled WGS sequence"/>
</dbReference>
<feature type="compositionally biased region" description="Low complexity" evidence="1">
    <location>
        <begin position="131"/>
        <end position="149"/>
    </location>
</feature>
<accession>A0A6A2XXE2</accession>
<organism evidence="2 3">
    <name type="scientific">Hibiscus syriacus</name>
    <name type="common">Rose of Sharon</name>
    <dbReference type="NCBI Taxonomy" id="106335"/>
    <lineage>
        <taxon>Eukaryota</taxon>
        <taxon>Viridiplantae</taxon>
        <taxon>Streptophyta</taxon>
        <taxon>Embryophyta</taxon>
        <taxon>Tracheophyta</taxon>
        <taxon>Spermatophyta</taxon>
        <taxon>Magnoliopsida</taxon>
        <taxon>eudicotyledons</taxon>
        <taxon>Gunneridae</taxon>
        <taxon>Pentapetalae</taxon>
        <taxon>rosids</taxon>
        <taxon>malvids</taxon>
        <taxon>Malvales</taxon>
        <taxon>Malvaceae</taxon>
        <taxon>Malvoideae</taxon>
        <taxon>Hibiscus</taxon>
    </lineage>
</organism>
<dbReference type="AlphaFoldDB" id="A0A6A2XXE2"/>
<feature type="compositionally biased region" description="Low complexity" evidence="1">
    <location>
        <begin position="225"/>
        <end position="253"/>
    </location>
</feature>
<gene>
    <name evidence="2" type="ORF">F3Y22_tig00116965pilonHSYRG00691</name>
</gene>
<evidence type="ECO:0000256" key="1">
    <source>
        <dbReference type="SAM" id="MobiDB-lite"/>
    </source>
</evidence>
<feature type="compositionally biased region" description="Polar residues" evidence="1">
    <location>
        <begin position="177"/>
        <end position="197"/>
    </location>
</feature>
<keyword evidence="3" id="KW-1185">Reference proteome</keyword>
<feature type="region of interest" description="Disordered" evidence="1">
    <location>
        <begin position="222"/>
        <end position="279"/>
    </location>
</feature>
<reference evidence="2" key="1">
    <citation type="submission" date="2019-09" db="EMBL/GenBank/DDBJ databases">
        <title>Draft genome information of white flower Hibiscus syriacus.</title>
        <authorList>
            <person name="Kim Y.-M."/>
        </authorList>
    </citation>
    <scope>NUCLEOTIDE SEQUENCE [LARGE SCALE GENOMIC DNA]</scope>
    <source>
        <strain evidence="2">YM2019G1</strain>
    </source>
</reference>
<evidence type="ECO:0000313" key="2">
    <source>
        <dbReference type="EMBL" id="KAE8659034.1"/>
    </source>
</evidence>
<sequence>MVAHQRRSGEFIRFPPVEDGGSDHHHQQQQQEDGFRQENRDDEADMIFGPHSHQATEMSEMVSALTHVVSGQRAPAGAWGYHSDLDDACFGHTQSGSAAGSGSGPWNIGRKRGREEEIMAQLVEPEPGAQTESHAGSSSAATSATAETTCDMATVSNEETGERRRRYRGDFPATETPIPTSLTTHFPSYYQSPNPLHSSADFKGQPATSLLNQMIQSSQLPNIQPPVLSSSLSPPLPLLPSSSSSASFPLFSAEQMGIFRPPSSKTQASESDFPPPPPP</sequence>
<comment type="caution">
    <text evidence="2">The sequence shown here is derived from an EMBL/GenBank/DDBJ whole genome shotgun (WGS) entry which is preliminary data.</text>
</comment>
<proteinExistence type="predicted"/>